<name>A0A938XFY2_9CLOT</name>
<dbReference type="EMBL" id="JACJKS010000023">
    <property type="protein sequence ID" value="MBM6949337.1"/>
    <property type="molecule type" value="Genomic_DNA"/>
</dbReference>
<reference evidence="2" key="1">
    <citation type="submission" date="2020-08" db="EMBL/GenBank/DDBJ databases">
        <authorList>
            <person name="Cejkova D."/>
            <person name="Kubasova T."/>
            <person name="Jahodarova E."/>
            <person name="Rychlik I."/>
        </authorList>
    </citation>
    <scope>NUCLEOTIDE SEQUENCE</scope>
    <source>
        <strain evidence="2">An582</strain>
    </source>
</reference>
<accession>A0A938XFY2</accession>
<feature type="region of interest" description="Disordered" evidence="1">
    <location>
        <begin position="39"/>
        <end position="66"/>
    </location>
</feature>
<gene>
    <name evidence="2" type="ORF">H6A20_11880</name>
</gene>
<reference evidence="2" key="2">
    <citation type="journal article" date="2021" name="Sci. Rep.">
        <title>The distribution of antibiotic resistance genes in chicken gut microbiota commensals.</title>
        <authorList>
            <person name="Juricova H."/>
            <person name="Matiasovicova J."/>
            <person name="Kubasova T."/>
            <person name="Cejkova D."/>
            <person name="Rychlik I."/>
        </authorList>
    </citation>
    <scope>NUCLEOTIDE SEQUENCE</scope>
    <source>
        <strain evidence="2">An582</strain>
    </source>
</reference>
<evidence type="ECO:0000313" key="3">
    <source>
        <dbReference type="Proteomes" id="UP000705508"/>
    </source>
</evidence>
<dbReference type="NCBIfam" id="NF040601">
    <property type="entry name" value="TerS_not_xtmA"/>
    <property type="match status" value="1"/>
</dbReference>
<comment type="caution">
    <text evidence="2">The sequence shown here is derived from an EMBL/GenBank/DDBJ whole genome shotgun (WGS) entry which is preliminary data.</text>
</comment>
<feature type="compositionally biased region" description="Basic residues" evidence="1">
    <location>
        <begin position="39"/>
        <end position="49"/>
    </location>
</feature>
<evidence type="ECO:0000256" key="1">
    <source>
        <dbReference type="SAM" id="MobiDB-lite"/>
    </source>
</evidence>
<proteinExistence type="predicted"/>
<evidence type="ECO:0000313" key="2">
    <source>
        <dbReference type="EMBL" id="MBM6949337.1"/>
    </source>
</evidence>
<dbReference type="Proteomes" id="UP000705508">
    <property type="component" value="Unassembled WGS sequence"/>
</dbReference>
<organism evidence="2 3">
    <name type="scientific">Mordavella massiliensis</name>
    <dbReference type="NCBI Taxonomy" id="1871024"/>
    <lineage>
        <taxon>Bacteria</taxon>
        <taxon>Bacillati</taxon>
        <taxon>Bacillota</taxon>
        <taxon>Clostridia</taxon>
        <taxon>Eubacteriales</taxon>
        <taxon>Clostridiaceae</taxon>
        <taxon>Mordavella</taxon>
    </lineage>
</organism>
<protein>
    <submittedName>
        <fullName evidence="2">Uncharacterized protein</fullName>
    </submittedName>
</protein>
<sequence>MAGMKYKEIAAKYGVTLNTVKSWKVRYGWNKKGVHTKSKKVCTQKKKPGAPKGNKNAVGHGAPKGNQNAVKHGLFSRYLPEDTREIFYSLDSADPLDLLWDQIKLAYTAIMRAQQIMHVRDQNDKTIEKVEKKAGNVIGERWEVQQAWDKQASFLQAQAKAQKELTTMIKQYEELLHKNWDLATKEQKARIRQIKARTEQIQGAEQNQTEDKVRKLFEAIGGALDESE</sequence>
<dbReference type="AlphaFoldDB" id="A0A938XFY2"/>